<keyword evidence="13" id="KW-1185">Reference proteome</keyword>
<dbReference type="Gene3D" id="3.60.140.10">
    <property type="entry name" value="CNF1/YfiH-like putative cysteine hydrolases"/>
    <property type="match status" value="1"/>
</dbReference>
<evidence type="ECO:0000256" key="6">
    <source>
        <dbReference type="ARBA" id="ARBA00022801"/>
    </source>
</evidence>
<comment type="function">
    <text evidence="2">Purine nucleoside enzyme that catalyzes the phosphorolysis of adenosine and inosine nucleosides, yielding D-ribose 1-phosphate and the respective free bases, adenine and hypoxanthine. Also catalyzes the phosphorolysis of S-methyl-5'-thioadenosine into adenine and S-methyl-5-thio-alpha-D-ribose 1-phosphate. Also has adenosine deaminase activity.</text>
</comment>
<dbReference type="OrthoDB" id="4279at2"/>
<dbReference type="InterPro" id="IPR003730">
    <property type="entry name" value="Cu_polyphenol_OxRdtase"/>
</dbReference>
<comment type="catalytic activity">
    <reaction evidence="8">
        <text>adenosine + H2O + H(+) = inosine + NH4(+)</text>
        <dbReference type="Rhea" id="RHEA:24408"/>
        <dbReference type="ChEBI" id="CHEBI:15377"/>
        <dbReference type="ChEBI" id="CHEBI:15378"/>
        <dbReference type="ChEBI" id="CHEBI:16335"/>
        <dbReference type="ChEBI" id="CHEBI:17596"/>
        <dbReference type="ChEBI" id="CHEBI:28938"/>
        <dbReference type="EC" id="3.5.4.4"/>
    </reaction>
    <physiologicalReaction direction="left-to-right" evidence="8">
        <dbReference type="Rhea" id="RHEA:24409"/>
    </physiologicalReaction>
</comment>
<keyword evidence="5" id="KW-0479">Metal-binding</keyword>
<evidence type="ECO:0000256" key="5">
    <source>
        <dbReference type="ARBA" id="ARBA00022723"/>
    </source>
</evidence>
<organism evidence="12 13">
    <name type="scientific">[Clostridium] aminophilum</name>
    <dbReference type="NCBI Taxonomy" id="1526"/>
    <lineage>
        <taxon>Bacteria</taxon>
        <taxon>Bacillati</taxon>
        <taxon>Bacillota</taxon>
        <taxon>Clostridia</taxon>
        <taxon>Lachnospirales</taxon>
        <taxon>Lachnospiraceae</taxon>
    </lineage>
</organism>
<dbReference type="eggNOG" id="COG1496">
    <property type="taxonomic scope" value="Bacteria"/>
</dbReference>
<comment type="catalytic activity">
    <reaction evidence="10">
        <text>S-methyl-5'-thioadenosine + phosphate = 5-(methylsulfanyl)-alpha-D-ribose 1-phosphate + adenine</text>
        <dbReference type="Rhea" id="RHEA:11852"/>
        <dbReference type="ChEBI" id="CHEBI:16708"/>
        <dbReference type="ChEBI" id="CHEBI:17509"/>
        <dbReference type="ChEBI" id="CHEBI:43474"/>
        <dbReference type="ChEBI" id="CHEBI:58533"/>
        <dbReference type="EC" id="2.4.2.28"/>
    </reaction>
    <physiologicalReaction direction="left-to-right" evidence="10">
        <dbReference type="Rhea" id="RHEA:11853"/>
    </physiologicalReaction>
</comment>
<dbReference type="STRING" id="1526.SAMN02910262_01468"/>
<accession>A0A1I0GVR7</accession>
<evidence type="ECO:0000313" key="12">
    <source>
        <dbReference type="EMBL" id="SET74386.1"/>
    </source>
</evidence>
<comment type="catalytic activity">
    <reaction evidence="9">
        <text>adenosine + phosphate = alpha-D-ribose 1-phosphate + adenine</text>
        <dbReference type="Rhea" id="RHEA:27642"/>
        <dbReference type="ChEBI" id="CHEBI:16335"/>
        <dbReference type="ChEBI" id="CHEBI:16708"/>
        <dbReference type="ChEBI" id="CHEBI:43474"/>
        <dbReference type="ChEBI" id="CHEBI:57720"/>
        <dbReference type="EC" id="2.4.2.1"/>
    </reaction>
    <physiologicalReaction direction="left-to-right" evidence="9">
        <dbReference type="Rhea" id="RHEA:27643"/>
    </physiologicalReaction>
</comment>
<sequence>MKLCRHGEEEVLRLNQAMNPDGTVFPYLTFPNLEKTGMVRHLFTTRDGGVSGGMFRSLNLSFLRGDDEAAVQENYRRIAHVMESDVEHFVLTDQTHTTNVRCVTEEDAGKGLVRERDYQDVDGLVTNVPGLVLGAFFADCVPLFFVDPVHRAIGLSHSGWRGTVNRMGKATVEKMTSLYGTDPGDLICAIGPSICHDCYEVGDEVALQFRAAFPGHETEVLSPEVRDGREVPGKSLLDLWRANRIVLEEAGVLPEHVALTDICTCENGDVLFSHRASNGKRGNLGAFMKLI</sequence>
<evidence type="ECO:0000256" key="10">
    <source>
        <dbReference type="ARBA" id="ARBA00049893"/>
    </source>
</evidence>
<dbReference type="InterPro" id="IPR038371">
    <property type="entry name" value="Cu_polyphenol_OxRdtase_sf"/>
</dbReference>
<comment type="similarity">
    <text evidence="3 11">Belongs to the purine nucleoside phosphorylase YfiH/LACC1 family.</text>
</comment>
<evidence type="ECO:0000256" key="11">
    <source>
        <dbReference type="RuleBase" id="RU361274"/>
    </source>
</evidence>
<protein>
    <recommendedName>
        <fullName evidence="11">Purine nucleoside phosphorylase</fullName>
    </recommendedName>
</protein>
<evidence type="ECO:0000256" key="2">
    <source>
        <dbReference type="ARBA" id="ARBA00003215"/>
    </source>
</evidence>
<dbReference type="SUPFAM" id="SSF64438">
    <property type="entry name" value="CNF1/YfiH-like putative cysteine hydrolases"/>
    <property type="match status" value="1"/>
</dbReference>
<dbReference type="Proteomes" id="UP000199820">
    <property type="component" value="Unassembled WGS sequence"/>
</dbReference>
<evidence type="ECO:0000256" key="4">
    <source>
        <dbReference type="ARBA" id="ARBA00022679"/>
    </source>
</evidence>
<gene>
    <name evidence="12" type="ORF">SAMN04487771_10384</name>
</gene>
<dbReference type="PANTHER" id="PTHR30616">
    <property type="entry name" value="UNCHARACTERIZED PROTEIN YFIH"/>
    <property type="match status" value="1"/>
</dbReference>
<dbReference type="RefSeq" id="WP_074650004.1">
    <property type="nucleotide sequence ID" value="NZ_FOIL01000038.1"/>
</dbReference>
<dbReference type="CDD" id="cd16833">
    <property type="entry name" value="YfiH"/>
    <property type="match status" value="1"/>
</dbReference>
<dbReference type="NCBIfam" id="TIGR00726">
    <property type="entry name" value="peptidoglycan editing factor PgeF"/>
    <property type="match status" value="1"/>
</dbReference>
<dbReference type="GO" id="GO:0016787">
    <property type="term" value="F:hydrolase activity"/>
    <property type="evidence" value="ECO:0007669"/>
    <property type="project" value="UniProtKB-KW"/>
</dbReference>
<dbReference type="InterPro" id="IPR011324">
    <property type="entry name" value="Cytotoxic_necrot_fac-like_cat"/>
</dbReference>
<dbReference type="AlphaFoldDB" id="A0A1I0GVR7"/>
<dbReference type="Pfam" id="PF02578">
    <property type="entry name" value="Cu-oxidase_4"/>
    <property type="match status" value="1"/>
</dbReference>
<evidence type="ECO:0000256" key="8">
    <source>
        <dbReference type="ARBA" id="ARBA00047989"/>
    </source>
</evidence>
<keyword evidence="4" id="KW-0808">Transferase</keyword>
<evidence type="ECO:0000256" key="1">
    <source>
        <dbReference type="ARBA" id="ARBA00000553"/>
    </source>
</evidence>
<name>A0A1I0GVR7_9FIRM</name>
<dbReference type="EMBL" id="FOIL01000038">
    <property type="protein sequence ID" value="SET74386.1"/>
    <property type="molecule type" value="Genomic_DNA"/>
</dbReference>
<dbReference type="GO" id="GO:0017061">
    <property type="term" value="F:S-methyl-5-thioadenosine phosphorylase activity"/>
    <property type="evidence" value="ECO:0007669"/>
    <property type="project" value="UniProtKB-EC"/>
</dbReference>
<proteinExistence type="inferred from homology"/>
<comment type="catalytic activity">
    <reaction evidence="1">
        <text>inosine + phosphate = alpha-D-ribose 1-phosphate + hypoxanthine</text>
        <dbReference type="Rhea" id="RHEA:27646"/>
        <dbReference type="ChEBI" id="CHEBI:17368"/>
        <dbReference type="ChEBI" id="CHEBI:17596"/>
        <dbReference type="ChEBI" id="CHEBI:43474"/>
        <dbReference type="ChEBI" id="CHEBI:57720"/>
        <dbReference type="EC" id="2.4.2.1"/>
    </reaction>
    <physiologicalReaction direction="left-to-right" evidence="1">
        <dbReference type="Rhea" id="RHEA:27647"/>
    </physiologicalReaction>
</comment>
<dbReference type="GO" id="GO:0005507">
    <property type="term" value="F:copper ion binding"/>
    <property type="evidence" value="ECO:0007669"/>
    <property type="project" value="TreeGrafter"/>
</dbReference>
<dbReference type="PANTHER" id="PTHR30616:SF2">
    <property type="entry name" value="PURINE NUCLEOSIDE PHOSPHORYLASE LACC1"/>
    <property type="match status" value="1"/>
</dbReference>
<evidence type="ECO:0000256" key="7">
    <source>
        <dbReference type="ARBA" id="ARBA00022833"/>
    </source>
</evidence>
<reference evidence="13" key="1">
    <citation type="submission" date="2016-10" db="EMBL/GenBank/DDBJ databases">
        <authorList>
            <person name="Varghese N."/>
            <person name="Submissions S."/>
        </authorList>
    </citation>
    <scope>NUCLEOTIDE SEQUENCE [LARGE SCALE GENOMIC DNA]</scope>
    <source>
        <strain evidence="13">KH1P1</strain>
    </source>
</reference>
<evidence type="ECO:0000256" key="9">
    <source>
        <dbReference type="ARBA" id="ARBA00048968"/>
    </source>
</evidence>
<evidence type="ECO:0000313" key="13">
    <source>
        <dbReference type="Proteomes" id="UP000199820"/>
    </source>
</evidence>
<keyword evidence="6" id="KW-0378">Hydrolase</keyword>
<keyword evidence="7" id="KW-0862">Zinc</keyword>
<evidence type="ECO:0000256" key="3">
    <source>
        <dbReference type="ARBA" id="ARBA00007353"/>
    </source>
</evidence>